<dbReference type="EMBL" id="UYJE01010319">
    <property type="protein sequence ID" value="VDI82065.1"/>
    <property type="molecule type" value="Genomic_DNA"/>
</dbReference>
<dbReference type="InterPro" id="IPR018378">
    <property type="entry name" value="C-type_lectin_CS"/>
</dbReference>
<dbReference type="SUPFAM" id="SSF56436">
    <property type="entry name" value="C-type lectin-like"/>
    <property type="match status" value="1"/>
</dbReference>
<keyword evidence="1" id="KW-1015">Disulfide bond</keyword>
<dbReference type="InterPro" id="IPR016187">
    <property type="entry name" value="CTDL_fold"/>
</dbReference>
<evidence type="ECO:0000313" key="4">
    <source>
        <dbReference type="Proteomes" id="UP000596742"/>
    </source>
</evidence>
<reference evidence="3" key="1">
    <citation type="submission" date="2018-11" db="EMBL/GenBank/DDBJ databases">
        <authorList>
            <person name="Alioto T."/>
            <person name="Alioto T."/>
        </authorList>
    </citation>
    <scope>NUCLEOTIDE SEQUENCE</scope>
</reference>
<name>A0A8B6HNM8_MYTGA</name>
<dbReference type="OrthoDB" id="6142940at2759"/>
<dbReference type="Proteomes" id="UP000596742">
    <property type="component" value="Unassembled WGS sequence"/>
</dbReference>
<dbReference type="PROSITE" id="PS00615">
    <property type="entry name" value="C_TYPE_LECTIN_1"/>
    <property type="match status" value="1"/>
</dbReference>
<dbReference type="PROSITE" id="PS50041">
    <property type="entry name" value="C_TYPE_LECTIN_2"/>
    <property type="match status" value="1"/>
</dbReference>
<accession>A0A8B6HNM8</accession>
<protein>
    <recommendedName>
        <fullName evidence="2">C-type lectin domain-containing protein</fullName>
    </recommendedName>
</protein>
<evidence type="ECO:0000259" key="2">
    <source>
        <dbReference type="PROSITE" id="PS50041"/>
    </source>
</evidence>
<comment type="caution">
    <text evidence="3">The sequence shown here is derived from an EMBL/GenBank/DDBJ whole genome shotgun (WGS) entry which is preliminary data.</text>
</comment>
<evidence type="ECO:0000313" key="3">
    <source>
        <dbReference type="EMBL" id="VDI82065.1"/>
    </source>
</evidence>
<dbReference type="InterPro" id="IPR016186">
    <property type="entry name" value="C-type_lectin-like/link_sf"/>
</dbReference>
<dbReference type="CDD" id="cd00037">
    <property type="entry name" value="CLECT"/>
    <property type="match status" value="1"/>
</dbReference>
<feature type="domain" description="C-type lectin" evidence="2">
    <location>
        <begin position="1"/>
        <end position="74"/>
    </location>
</feature>
<dbReference type="Gene3D" id="3.10.100.10">
    <property type="entry name" value="Mannose-Binding Protein A, subunit A"/>
    <property type="match status" value="1"/>
</dbReference>
<sequence>MNTGINGYWLGGYNFNKDRSLEWISHPDQPITYSDMHPGEPNGPSSQRCLVYWMKFGYAWGDAFCDAILPYVCEFIKT</sequence>
<proteinExistence type="predicted"/>
<evidence type="ECO:0000256" key="1">
    <source>
        <dbReference type="ARBA" id="ARBA00023157"/>
    </source>
</evidence>
<organism evidence="3 4">
    <name type="scientific">Mytilus galloprovincialis</name>
    <name type="common">Mediterranean mussel</name>
    <dbReference type="NCBI Taxonomy" id="29158"/>
    <lineage>
        <taxon>Eukaryota</taxon>
        <taxon>Metazoa</taxon>
        <taxon>Spiralia</taxon>
        <taxon>Lophotrochozoa</taxon>
        <taxon>Mollusca</taxon>
        <taxon>Bivalvia</taxon>
        <taxon>Autobranchia</taxon>
        <taxon>Pteriomorphia</taxon>
        <taxon>Mytilida</taxon>
        <taxon>Mytiloidea</taxon>
        <taxon>Mytilidae</taxon>
        <taxon>Mytilinae</taxon>
        <taxon>Mytilus</taxon>
    </lineage>
</organism>
<dbReference type="InterPro" id="IPR001304">
    <property type="entry name" value="C-type_lectin-like"/>
</dbReference>
<dbReference type="AlphaFoldDB" id="A0A8B6HNM8"/>
<keyword evidence="4" id="KW-1185">Reference proteome</keyword>
<gene>
    <name evidence="3" type="ORF">MGAL_10B015745</name>
</gene>